<dbReference type="InterPro" id="IPR003000">
    <property type="entry name" value="Sirtuin"/>
</dbReference>
<keyword evidence="3" id="KW-0597">Phosphoprotein</keyword>
<dbReference type="PANTHER" id="PTHR11085:SF1">
    <property type="entry name" value="NAD-DEPENDENT PROTEIN DEACETYLASE SIRTUIN-7"/>
    <property type="match status" value="1"/>
</dbReference>
<evidence type="ECO:0000256" key="1">
    <source>
        <dbReference type="ARBA" id="ARBA00001947"/>
    </source>
</evidence>
<feature type="region of interest" description="Disordered" evidence="16">
    <location>
        <begin position="760"/>
        <end position="821"/>
    </location>
</feature>
<dbReference type="eggNOG" id="KOG1905">
    <property type="taxonomic scope" value="Eukaryota"/>
</dbReference>
<evidence type="ECO:0000259" key="17">
    <source>
        <dbReference type="PROSITE" id="PS50305"/>
    </source>
</evidence>
<feature type="binding site" evidence="15">
    <location>
        <position position="201"/>
    </location>
    <ligand>
        <name>Zn(2+)</name>
        <dbReference type="ChEBI" id="CHEBI:29105"/>
    </ligand>
</feature>
<dbReference type="InParanoid" id="A0A067QNB2"/>
<dbReference type="InterPro" id="IPR026590">
    <property type="entry name" value="Ssirtuin_cat_dom"/>
</dbReference>
<evidence type="ECO:0000256" key="10">
    <source>
        <dbReference type="ARBA" id="ARBA00043038"/>
    </source>
</evidence>
<dbReference type="Proteomes" id="UP000027135">
    <property type="component" value="Unassembled WGS sequence"/>
</dbReference>
<name>A0A067QNB2_ZOONE</name>
<evidence type="ECO:0000313" key="19">
    <source>
        <dbReference type="Proteomes" id="UP000027135"/>
    </source>
</evidence>
<keyword evidence="7" id="KW-0520">NAD</keyword>
<keyword evidence="5 15" id="KW-0479">Metal-binding</keyword>
<feature type="compositionally biased region" description="Basic residues" evidence="16">
    <location>
        <begin position="808"/>
        <end position="821"/>
    </location>
</feature>
<dbReference type="STRING" id="136037.A0A067QNB2"/>
<evidence type="ECO:0000256" key="8">
    <source>
        <dbReference type="ARBA" id="ARBA00038170"/>
    </source>
</evidence>
<dbReference type="InterPro" id="IPR050134">
    <property type="entry name" value="NAD-dep_sirtuin_deacylases"/>
</dbReference>
<dbReference type="EMBL" id="KK853134">
    <property type="protein sequence ID" value="KDR10824.1"/>
    <property type="molecule type" value="Genomic_DNA"/>
</dbReference>
<evidence type="ECO:0000256" key="6">
    <source>
        <dbReference type="ARBA" id="ARBA00022833"/>
    </source>
</evidence>
<dbReference type="GO" id="GO:0010468">
    <property type="term" value="P:regulation of gene expression"/>
    <property type="evidence" value="ECO:0007669"/>
    <property type="project" value="UniProtKB-ARBA"/>
</dbReference>
<dbReference type="Gene3D" id="2.20.28.200">
    <property type="match status" value="1"/>
</dbReference>
<dbReference type="EC" id="2.3.1.286" evidence="2"/>
<dbReference type="OrthoDB" id="2919105at2759"/>
<evidence type="ECO:0000256" key="11">
    <source>
        <dbReference type="ARBA" id="ARBA00050237"/>
    </source>
</evidence>
<feature type="compositionally biased region" description="Basic and acidic residues" evidence="16">
    <location>
        <begin position="770"/>
        <end position="784"/>
    </location>
</feature>
<gene>
    <name evidence="18" type="ORF">L798_14804</name>
</gene>
<dbReference type="FunFam" id="3.40.50.1220:FF:000038">
    <property type="entry name" value="NAD-dependent protein deacetylase sirtuin-6 isoform X2"/>
    <property type="match status" value="1"/>
</dbReference>
<comment type="catalytic activity">
    <reaction evidence="11">
        <text>N(6)-decanoyl-L-lysyl-[protein] + NAD(+) + H2O = 2''-O-decanoyl-ADP-D-ribose + nicotinamide + L-lysyl-[protein]</text>
        <dbReference type="Rhea" id="RHEA:70631"/>
        <dbReference type="Rhea" id="RHEA-COMP:9752"/>
        <dbReference type="Rhea" id="RHEA-COMP:17932"/>
        <dbReference type="ChEBI" id="CHEBI:15377"/>
        <dbReference type="ChEBI" id="CHEBI:17154"/>
        <dbReference type="ChEBI" id="CHEBI:29969"/>
        <dbReference type="ChEBI" id="CHEBI:57540"/>
        <dbReference type="ChEBI" id="CHEBI:143222"/>
        <dbReference type="ChEBI" id="CHEBI:189688"/>
    </reaction>
    <physiologicalReaction direction="left-to-right" evidence="11">
        <dbReference type="Rhea" id="RHEA:70632"/>
    </physiologicalReaction>
</comment>
<comment type="similarity">
    <text evidence="8">Belongs to the sirtuin family. Class IV subfamily.</text>
</comment>
<evidence type="ECO:0000256" key="12">
    <source>
        <dbReference type="ARBA" id="ARBA00051105"/>
    </source>
</evidence>
<evidence type="ECO:0000256" key="9">
    <source>
        <dbReference type="ARBA" id="ARBA00041832"/>
    </source>
</evidence>
<dbReference type="GO" id="GO:0035861">
    <property type="term" value="C:site of double-strand break"/>
    <property type="evidence" value="ECO:0007669"/>
    <property type="project" value="UniProtKB-ARBA"/>
</dbReference>
<evidence type="ECO:0000256" key="2">
    <source>
        <dbReference type="ARBA" id="ARBA00012928"/>
    </source>
</evidence>
<comment type="catalytic activity">
    <reaction evidence="13">
        <text>N(6)-propanoyl-L-lysyl-[protein] + NAD(+) + H2O = 3''-O-propanoyl-ADP-D-ribose + nicotinamide + L-lysyl-[protein]</text>
        <dbReference type="Rhea" id="RHEA:23500"/>
        <dbReference type="Rhea" id="RHEA-COMP:9752"/>
        <dbReference type="Rhea" id="RHEA-COMP:13758"/>
        <dbReference type="ChEBI" id="CHEBI:15377"/>
        <dbReference type="ChEBI" id="CHEBI:17154"/>
        <dbReference type="ChEBI" id="CHEBI:29969"/>
        <dbReference type="ChEBI" id="CHEBI:57540"/>
        <dbReference type="ChEBI" id="CHEBI:138019"/>
        <dbReference type="ChEBI" id="CHEBI:145015"/>
    </reaction>
    <physiologicalReaction direction="left-to-right" evidence="13">
        <dbReference type="Rhea" id="RHEA:23501"/>
    </physiologicalReaction>
</comment>
<comment type="cofactor">
    <cofactor evidence="1">
        <name>Zn(2+)</name>
        <dbReference type="ChEBI" id="CHEBI:29105"/>
    </cofactor>
</comment>
<evidence type="ECO:0000256" key="7">
    <source>
        <dbReference type="ARBA" id="ARBA00023027"/>
    </source>
</evidence>
<dbReference type="GO" id="GO:0070403">
    <property type="term" value="F:NAD+ binding"/>
    <property type="evidence" value="ECO:0007669"/>
    <property type="project" value="InterPro"/>
</dbReference>
<dbReference type="GO" id="GO:0046872">
    <property type="term" value="F:metal ion binding"/>
    <property type="evidence" value="ECO:0007669"/>
    <property type="project" value="UniProtKB-KW"/>
</dbReference>
<reference evidence="18 19" key="1">
    <citation type="journal article" date="2014" name="Nat. Commun.">
        <title>Molecular traces of alternative social organization in a termite genome.</title>
        <authorList>
            <person name="Terrapon N."/>
            <person name="Li C."/>
            <person name="Robertson H.M."/>
            <person name="Ji L."/>
            <person name="Meng X."/>
            <person name="Booth W."/>
            <person name="Chen Z."/>
            <person name="Childers C.P."/>
            <person name="Glastad K.M."/>
            <person name="Gokhale K."/>
            <person name="Gowin J."/>
            <person name="Gronenberg W."/>
            <person name="Hermansen R.A."/>
            <person name="Hu H."/>
            <person name="Hunt B.G."/>
            <person name="Huylmans A.K."/>
            <person name="Khalil S.M."/>
            <person name="Mitchell R.D."/>
            <person name="Munoz-Torres M.C."/>
            <person name="Mustard J.A."/>
            <person name="Pan H."/>
            <person name="Reese J.T."/>
            <person name="Scharf M.E."/>
            <person name="Sun F."/>
            <person name="Vogel H."/>
            <person name="Xiao J."/>
            <person name="Yang W."/>
            <person name="Yang Z."/>
            <person name="Yang Z."/>
            <person name="Zhou J."/>
            <person name="Zhu J."/>
            <person name="Brent C.S."/>
            <person name="Elsik C.G."/>
            <person name="Goodisman M.A."/>
            <person name="Liberles D.A."/>
            <person name="Roe R.M."/>
            <person name="Vargo E.L."/>
            <person name="Vilcinskas A."/>
            <person name="Wang J."/>
            <person name="Bornberg-Bauer E."/>
            <person name="Korb J."/>
            <person name="Zhang G."/>
            <person name="Liebig J."/>
        </authorList>
    </citation>
    <scope>NUCLEOTIDE SEQUENCE [LARGE SCALE GENOMIC DNA]</scope>
    <source>
        <tissue evidence="18">Whole organism</tissue>
    </source>
</reference>
<sequence>MAVKSEVKCGVARRKSTQSAAFCIKAERNASYKKVSSILQKAEIDRTDEEKEMLFSCSEVVKEVTRRIEKRKKVKERLQEIEDPPDLLAEKCHKLAEAVANSTNLVVYTGAGVSTAACIPDYRGTNGIWTLLQQGKDIGLHDLTQAEPTLTHMALWQLYKAGVLKHVVSQNCDGLHLRSGLPKRALSEVHGNMYIEVCCQCKPTREYWRLFDVTEHTARFSHRTMRRCYSCLGPLVDTIVHFGERGKLHWPLNWSMACQVADKADVILCIGSSLKVLKKYPWLWGMDKPAKKRPKLYIVNLQWTPKDDQAILKISGKCDEVMRQVMSHMNLEIPNYIRSKDPIFSHATFLDPAEAHTATQPLLKQPLEVMQEKCPNCGDSEMTALCCCSGESLLLRGVKCEAGEVSGSCHKTEIGVCTKEDPLSEELHMLKRNHGNFNFVRVGTEVTQEVCAVDRRVENAPEVLDENCFKKELKKNSTMTVLVGDNWFQNQSDNITLDKETDRKFGSDFPHNESVTSMIGLKMDSDSFDQILNSDQSKCDPNSLHVKDIIVQCSTSMNLQKCRFSVGSNSQSLSSINSAGCERGTSSITEARYTNEPPLHHSISVLSLQSLTQILQIEHNYSKKSISRRMDKDSQCTEERNSKFKGIRGSVHSLESRRDSTQCKRLKTNRTEMEGTMSFPLLPQLSSQQSTKKIIGTEKTKDEKQICDDKYDFSDTKMCSFCKSNYSSNRCLFYPRWTSKFENITLGSQVSICECCDTDDEDGDTDDDLETCKSEGGDTHDSCEGKGSSDASKISKVPNINPGWYGKGYRKRTKKKRHEKL</sequence>
<feature type="domain" description="Deacetylase sirtuin-type" evidence="17">
    <location>
        <begin position="85"/>
        <end position="332"/>
    </location>
</feature>
<dbReference type="GO" id="GO:0005634">
    <property type="term" value="C:nucleus"/>
    <property type="evidence" value="ECO:0007669"/>
    <property type="project" value="TreeGrafter"/>
</dbReference>
<evidence type="ECO:0000313" key="18">
    <source>
        <dbReference type="EMBL" id="KDR10824.1"/>
    </source>
</evidence>
<evidence type="ECO:0000256" key="15">
    <source>
        <dbReference type="PROSITE-ProRule" id="PRU00236"/>
    </source>
</evidence>
<feature type="binding site" evidence="15">
    <location>
        <position position="231"/>
    </location>
    <ligand>
        <name>Zn(2+)</name>
        <dbReference type="ChEBI" id="CHEBI:29105"/>
    </ligand>
</feature>
<keyword evidence="4" id="KW-0808">Transferase</keyword>
<accession>A0A067QNB2</accession>
<dbReference type="PROSITE" id="PS50305">
    <property type="entry name" value="SIRTUIN"/>
    <property type="match status" value="1"/>
</dbReference>
<feature type="binding site" evidence="15">
    <location>
        <position position="228"/>
    </location>
    <ligand>
        <name>Zn(2+)</name>
        <dbReference type="ChEBI" id="CHEBI:29105"/>
    </ligand>
</feature>
<evidence type="ECO:0000256" key="16">
    <source>
        <dbReference type="SAM" id="MobiDB-lite"/>
    </source>
</evidence>
<dbReference type="SUPFAM" id="SSF52467">
    <property type="entry name" value="DHS-like NAD/FAD-binding domain"/>
    <property type="match status" value="1"/>
</dbReference>
<dbReference type="FunFam" id="2.20.28.200:FF:000002">
    <property type="entry name" value="NAD-dependent deacetylase sirtuin-7"/>
    <property type="match status" value="1"/>
</dbReference>
<dbReference type="GO" id="GO:0000785">
    <property type="term" value="C:chromatin"/>
    <property type="evidence" value="ECO:0007669"/>
    <property type="project" value="UniProtKB-ARBA"/>
</dbReference>
<evidence type="ECO:0000256" key="5">
    <source>
        <dbReference type="ARBA" id="ARBA00022723"/>
    </source>
</evidence>
<evidence type="ECO:0000256" key="13">
    <source>
        <dbReference type="ARBA" id="ARBA00051399"/>
    </source>
</evidence>
<feature type="binding site" evidence="15">
    <location>
        <position position="198"/>
    </location>
    <ligand>
        <name>Zn(2+)</name>
        <dbReference type="ChEBI" id="CHEBI:29105"/>
    </ligand>
</feature>
<keyword evidence="19" id="KW-1185">Reference proteome</keyword>
<feature type="compositionally biased region" description="Acidic residues" evidence="16">
    <location>
        <begin position="760"/>
        <end position="769"/>
    </location>
</feature>
<evidence type="ECO:0000256" key="4">
    <source>
        <dbReference type="ARBA" id="ARBA00022679"/>
    </source>
</evidence>
<dbReference type="PANTHER" id="PTHR11085">
    <property type="entry name" value="NAD-DEPENDENT PROTEIN DEACYLASE SIRTUIN-5, MITOCHONDRIAL-RELATED"/>
    <property type="match status" value="1"/>
</dbReference>
<evidence type="ECO:0000256" key="3">
    <source>
        <dbReference type="ARBA" id="ARBA00022553"/>
    </source>
</evidence>
<protein>
    <recommendedName>
        <fullName evidence="2">protein acetyllysine N-acetyltransferase</fullName>
        <ecNumber evidence="2">2.3.1.286</ecNumber>
    </recommendedName>
    <alternativeName>
        <fullName evidence="10">Regulatory protein SIR2 homolog 7</fullName>
    </alternativeName>
    <alternativeName>
        <fullName evidence="9">SIR2-like protein 7</fullName>
    </alternativeName>
</protein>
<dbReference type="GO" id="GO:0097372">
    <property type="term" value="F:histone H3K18 deacetylase activity, NAD-dependent"/>
    <property type="evidence" value="ECO:0007669"/>
    <property type="project" value="TreeGrafter"/>
</dbReference>
<dbReference type="FunCoup" id="A0A067QNB2">
    <property type="interactions" value="329"/>
</dbReference>
<dbReference type="InterPro" id="IPR029035">
    <property type="entry name" value="DHS-like_NAD/FAD-binding_dom"/>
</dbReference>
<keyword evidence="6 15" id="KW-0862">Zinc</keyword>
<organism evidence="18 19">
    <name type="scientific">Zootermopsis nevadensis</name>
    <name type="common">Dampwood termite</name>
    <dbReference type="NCBI Taxonomy" id="136037"/>
    <lineage>
        <taxon>Eukaryota</taxon>
        <taxon>Metazoa</taxon>
        <taxon>Ecdysozoa</taxon>
        <taxon>Arthropoda</taxon>
        <taxon>Hexapoda</taxon>
        <taxon>Insecta</taxon>
        <taxon>Pterygota</taxon>
        <taxon>Neoptera</taxon>
        <taxon>Polyneoptera</taxon>
        <taxon>Dictyoptera</taxon>
        <taxon>Blattodea</taxon>
        <taxon>Blattoidea</taxon>
        <taxon>Termitoidae</taxon>
        <taxon>Termopsidae</taxon>
        <taxon>Zootermopsis</taxon>
    </lineage>
</organism>
<feature type="active site" description="Proton acceptor" evidence="15">
    <location>
        <position position="190"/>
    </location>
</feature>
<comment type="catalytic activity">
    <reaction evidence="12">
        <text>N(6)-succinyl-L-lysyl-[protein] + NAD(+) + H2O = 2''-O-succinyl-ADP-D-ribose + nicotinamide + L-lysyl-[protein]</text>
        <dbReference type="Rhea" id="RHEA:47668"/>
        <dbReference type="Rhea" id="RHEA-COMP:9752"/>
        <dbReference type="Rhea" id="RHEA-COMP:11877"/>
        <dbReference type="ChEBI" id="CHEBI:15377"/>
        <dbReference type="ChEBI" id="CHEBI:17154"/>
        <dbReference type="ChEBI" id="CHEBI:29969"/>
        <dbReference type="ChEBI" id="CHEBI:57540"/>
        <dbReference type="ChEBI" id="CHEBI:87830"/>
        <dbReference type="ChEBI" id="CHEBI:87832"/>
    </reaction>
    <physiologicalReaction direction="left-to-right" evidence="12">
        <dbReference type="Rhea" id="RHEA:47669"/>
    </physiologicalReaction>
</comment>
<comment type="catalytic activity">
    <reaction evidence="14">
        <text>N(6)-glutaryl-L-lysyl-[protein] + NAD(+) + H2O = 2''-O-glutaryl-ADP-D-ribose + nicotinamide + L-lysyl-[protein]</text>
        <dbReference type="Rhea" id="RHEA:47664"/>
        <dbReference type="Rhea" id="RHEA-COMP:9752"/>
        <dbReference type="Rhea" id="RHEA-COMP:11875"/>
        <dbReference type="ChEBI" id="CHEBI:15377"/>
        <dbReference type="ChEBI" id="CHEBI:17154"/>
        <dbReference type="ChEBI" id="CHEBI:29969"/>
        <dbReference type="ChEBI" id="CHEBI:57540"/>
        <dbReference type="ChEBI" id="CHEBI:87828"/>
        <dbReference type="ChEBI" id="CHEBI:87829"/>
    </reaction>
    <physiologicalReaction direction="left-to-right" evidence="14">
        <dbReference type="Rhea" id="RHEA:47665"/>
    </physiologicalReaction>
</comment>
<dbReference type="Gene3D" id="3.40.50.1220">
    <property type="entry name" value="TPP-binding domain"/>
    <property type="match status" value="1"/>
</dbReference>
<dbReference type="AlphaFoldDB" id="A0A067QNB2"/>
<dbReference type="GO" id="GO:0140861">
    <property type="term" value="P:DNA repair-dependent chromatin remodeling"/>
    <property type="evidence" value="ECO:0007669"/>
    <property type="project" value="UniProtKB-ARBA"/>
</dbReference>
<dbReference type="Pfam" id="PF02146">
    <property type="entry name" value="SIR2"/>
    <property type="match status" value="1"/>
</dbReference>
<evidence type="ECO:0000256" key="14">
    <source>
        <dbReference type="ARBA" id="ARBA00052763"/>
    </source>
</evidence>
<proteinExistence type="inferred from homology"/>